<dbReference type="EMBL" id="AP019377">
    <property type="protein sequence ID" value="BBH95161.1"/>
    <property type="molecule type" value="Genomic_DNA"/>
</dbReference>
<name>A0A455T6K2_9CHLR</name>
<keyword evidence="2" id="KW-0472">Membrane</keyword>
<accession>A0A455T6K2</accession>
<feature type="transmembrane region" description="Helical" evidence="2">
    <location>
        <begin position="6"/>
        <end position="25"/>
    </location>
</feature>
<feature type="coiled-coil region" evidence="1">
    <location>
        <begin position="22"/>
        <end position="49"/>
    </location>
</feature>
<dbReference type="AlphaFoldDB" id="A0A455T6K2"/>
<organism evidence="3">
    <name type="scientific">Thermogemmatispora argillosa</name>
    <dbReference type="NCBI Taxonomy" id="2045280"/>
    <lineage>
        <taxon>Bacteria</taxon>
        <taxon>Bacillati</taxon>
        <taxon>Chloroflexota</taxon>
        <taxon>Ktedonobacteria</taxon>
        <taxon>Thermogemmatisporales</taxon>
        <taxon>Thermogemmatisporaceae</taxon>
        <taxon>Thermogemmatispora</taxon>
    </lineage>
</organism>
<sequence>MLDIGLFLVLLTMVLLTIGAVWFFYEKQIEQAQQKLDQLLDEWLQEAREIPNQFPSDPCLDPSGDADRRTAKLKLVARRLNRWQQRKEQA</sequence>
<keyword evidence="2" id="KW-1133">Transmembrane helix</keyword>
<evidence type="ECO:0000256" key="2">
    <source>
        <dbReference type="SAM" id="Phobius"/>
    </source>
</evidence>
<protein>
    <submittedName>
        <fullName evidence="3">Uncharacterized protein</fullName>
    </submittedName>
</protein>
<gene>
    <name evidence="3" type="ORF">KTA_33600</name>
</gene>
<evidence type="ECO:0000313" key="3">
    <source>
        <dbReference type="EMBL" id="BBH95161.1"/>
    </source>
</evidence>
<keyword evidence="1" id="KW-0175">Coiled coil</keyword>
<keyword evidence="2" id="KW-0812">Transmembrane</keyword>
<evidence type="ECO:0000256" key="1">
    <source>
        <dbReference type="SAM" id="Coils"/>
    </source>
</evidence>
<proteinExistence type="predicted"/>
<reference evidence="3" key="1">
    <citation type="submission" date="2018-12" db="EMBL/GenBank/DDBJ databases">
        <title>Novel natural products biosynthetic potential of the class Ktedonobacteria.</title>
        <authorList>
            <person name="Zheng Y."/>
            <person name="Saitou A."/>
            <person name="Wang C.M."/>
            <person name="Toyoda A."/>
            <person name="Minakuchi Y."/>
            <person name="Sekiguchi Y."/>
            <person name="Ueda K."/>
            <person name="Takano H."/>
            <person name="Sakai Y."/>
            <person name="Yokota A."/>
            <person name="Yabe S."/>
        </authorList>
    </citation>
    <scope>NUCLEOTIDE SEQUENCE</scope>
    <source>
        <strain evidence="3">A3-2</strain>
    </source>
</reference>